<evidence type="ECO:0000256" key="13">
    <source>
        <dbReference type="ARBA" id="ARBA00023136"/>
    </source>
</evidence>
<evidence type="ECO:0000256" key="12">
    <source>
        <dbReference type="ARBA" id="ARBA00022989"/>
    </source>
</evidence>
<dbReference type="PROSITE" id="PS50089">
    <property type="entry name" value="ZF_RING_2"/>
    <property type="match status" value="1"/>
</dbReference>
<dbReference type="InterPro" id="IPR044066">
    <property type="entry name" value="TRIAD_supradom"/>
</dbReference>
<dbReference type="FunFam" id="2.20.25.20:FF:000004">
    <property type="entry name" value="RBR-type E3 ubiquitin transferase"/>
    <property type="match status" value="1"/>
</dbReference>
<keyword evidence="8" id="KW-0677">Repeat</keyword>
<gene>
    <name evidence="20" type="primary">RNF19B</name>
    <name evidence="20" type="synonym">LOC109907575</name>
</gene>
<comment type="pathway">
    <text evidence="3">Protein modification; protein ubiquitination.</text>
</comment>
<sequence length="690" mass="73795">MGSEKDSESPHSSVSGIPNPKCRAPRKRQGRISFHSLFHSKRGSRSAKAGAATPLSQLHNQQHQQQQLAPLTSTPAEPLSSSRTSLADFLECPLCLVPQPPEQLPELLGCSHRSCLCCLRQYLRIEITESRVHLSCPECSERLAPHQVADILGDAALLEKYEEFLLRRCLASDPDCRWCPAPDCGFAVIASGCASCPRLVCRREGCLAEFCYHCKQAWHPNQTCDSARQQRAFFLHPHSNHSPSYMQEHGPADDIKPCPRCGAYIIKMNDGSCNHMTCAVCGCEFCWLCMKEISDLHYLSPSGCTFWGKKPWTRKKKILWQLGTLIGAPVGITLIAGIAVPAMVIGLPVYVGRKIHAHYDGMKTNRHRRNLAITGGVALSIVTAPVIAAVSVGIGVPIMLAYVYGVVPISLCRGGGCGVSRGKGRGMRIDFDEDDGPITVADAWRALKSPSLGESSLEGAASGLSTTSPSDGLSVAPGVLGDTPHFNTLAGGALGARTGKYNRLELQGGELGKDGAQRETGSLGAGSDCASTRGMAGSIISSYTLPDRDCNNLEIQVDIETKPSHLCLTSEEDLNTPPAAMAACPGSGGEEPQDCSSRRGGALFGSALGLSPGASLREGLRDVTLAQPESIRSDLEMSDTQSDDIAELTSDDCDSPHLKSCRPSQPQATCRPLVTSDSLHCPPDNVILYV</sequence>
<evidence type="ECO:0000256" key="6">
    <source>
        <dbReference type="ARBA" id="ARBA00022692"/>
    </source>
</evidence>
<dbReference type="PANTHER" id="PTHR11685">
    <property type="entry name" value="RBR FAMILY RING FINGER AND IBR DOMAIN-CONTAINING"/>
    <property type="match status" value="1"/>
</dbReference>
<organism evidence="20 21">
    <name type="scientific">Oncorhynchus kisutch</name>
    <name type="common">Coho salmon</name>
    <name type="synonym">Salmo kisutch</name>
    <dbReference type="NCBI Taxonomy" id="8019"/>
    <lineage>
        <taxon>Eukaryota</taxon>
        <taxon>Metazoa</taxon>
        <taxon>Chordata</taxon>
        <taxon>Craniata</taxon>
        <taxon>Vertebrata</taxon>
        <taxon>Euteleostomi</taxon>
        <taxon>Actinopterygii</taxon>
        <taxon>Neopterygii</taxon>
        <taxon>Teleostei</taxon>
        <taxon>Protacanthopterygii</taxon>
        <taxon>Salmoniformes</taxon>
        <taxon>Salmonidae</taxon>
        <taxon>Salmoninae</taxon>
        <taxon>Oncorhynchus</taxon>
    </lineage>
</organism>
<protein>
    <recommendedName>
        <fullName evidence="4">RBR-type E3 ubiquitin transferase</fullName>
        <ecNumber evidence="4">2.3.2.31</ecNumber>
    </recommendedName>
</protein>
<dbReference type="GeneTree" id="ENSGT00940000158451"/>
<feature type="transmembrane region" description="Helical" evidence="17">
    <location>
        <begin position="371"/>
        <end position="404"/>
    </location>
</feature>
<dbReference type="Pfam" id="PF22191">
    <property type="entry name" value="IBR_1"/>
    <property type="match status" value="1"/>
</dbReference>
<dbReference type="SMART" id="SM00647">
    <property type="entry name" value="IBR"/>
    <property type="match status" value="2"/>
</dbReference>
<evidence type="ECO:0000256" key="7">
    <source>
        <dbReference type="ARBA" id="ARBA00022723"/>
    </source>
</evidence>
<keyword evidence="10" id="KW-0833">Ubl conjugation pathway</keyword>
<evidence type="ECO:0000256" key="15">
    <source>
        <dbReference type="PROSITE-ProRule" id="PRU00175"/>
    </source>
</evidence>
<dbReference type="InterPro" id="IPR002867">
    <property type="entry name" value="IBR_dom"/>
</dbReference>
<evidence type="ECO:0000313" key="21">
    <source>
        <dbReference type="Proteomes" id="UP000694557"/>
    </source>
</evidence>
<keyword evidence="7" id="KW-0479">Metal-binding</keyword>
<feature type="region of interest" description="Disordered" evidence="16">
    <location>
        <begin position="578"/>
        <end position="597"/>
    </location>
</feature>
<evidence type="ECO:0000259" key="18">
    <source>
        <dbReference type="PROSITE" id="PS50089"/>
    </source>
</evidence>
<comment type="subcellular location">
    <subcellularLocation>
        <location evidence="2">Membrane</location>
        <topology evidence="2">Multi-pass membrane protein</topology>
    </subcellularLocation>
</comment>
<dbReference type="FunFam" id="1.20.120.1750:FF:000001">
    <property type="entry name" value="RBR-type E3 ubiquitin transferase"/>
    <property type="match status" value="1"/>
</dbReference>
<dbReference type="GO" id="GO:0016567">
    <property type="term" value="P:protein ubiquitination"/>
    <property type="evidence" value="ECO:0007669"/>
    <property type="project" value="InterPro"/>
</dbReference>
<evidence type="ECO:0000256" key="3">
    <source>
        <dbReference type="ARBA" id="ARBA00004906"/>
    </source>
</evidence>
<evidence type="ECO:0000256" key="2">
    <source>
        <dbReference type="ARBA" id="ARBA00004141"/>
    </source>
</evidence>
<evidence type="ECO:0000256" key="16">
    <source>
        <dbReference type="SAM" id="MobiDB-lite"/>
    </source>
</evidence>
<dbReference type="Gene3D" id="3.30.40.10">
    <property type="entry name" value="Zinc/RING finger domain, C3HC4 (zinc finger)"/>
    <property type="match status" value="1"/>
</dbReference>
<evidence type="ECO:0000256" key="14">
    <source>
        <dbReference type="ARBA" id="ARBA00061087"/>
    </source>
</evidence>
<evidence type="ECO:0000256" key="8">
    <source>
        <dbReference type="ARBA" id="ARBA00022737"/>
    </source>
</evidence>
<dbReference type="Gene3D" id="2.20.25.20">
    <property type="match status" value="1"/>
</dbReference>
<dbReference type="InterPro" id="IPR013083">
    <property type="entry name" value="Znf_RING/FYVE/PHD"/>
</dbReference>
<dbReference type="InterPro" id="IPR001841">
    <property type="entry name" value="Znf_RING"/>
</dbReference>
<dbReference type="AlphaFoldDB" id="A0A8C7KW47"/>
<feature type="transmembrane region" description="Helical" evidence="17">
    <location>
        <begin position="318"/>
        <end position="351"/>
    </location>
</feature>
<evidence type="ECO:0000256" key="17">
    <source>
        <dbReference type="SAM" id="Phobius"/>
    </source>
</evidence>
<dbReference type="CDD" id="cd16776">
    <property type="entry name" value="RING-HC_RBR_RNF19B"/>
    <property type="match status" value="1"/>
</dbReference>
<feature type="domain" description="RING-type" evidence="19">
    <location>
        <begin position="88"/>
        <end position="308"/>
    </location>
</feature>
<keyword evidence="6 17" id="KW-0812">Transmembrane</keyword>
<dbReference type="GO" id="GO:0061630">
    <property type="term" value="F:ubiquitin protein ligase activity"/>
    <property type="evidence" value="ECO:0007669"/>
    <property type="project" value="UniProtKB-EC"/>
</dbReference>
<keyword evidence="9 15" id="KW-0863">Zinc-finger</keyword>
<evidence type="ECO:0000259" key="19">
    <source>
        <dbReference type="PROSITE" id="PS51873"/>
    </source>
</evidence>
<proteinExistence type="inferred from homology"/>
<feature type="domain" description="RING-type" evidence="18">
    <location>
        <begin position="92"/>
        <end position="140"/>
    </location>
</feature>
<dbReference type="GO" id="GO:0016020">
    <property type="term" value="C:membrane"/>
    <property type="evidence" value="ECO:0007669"/>
    <property type="project" value="UniProtKB-SubCell"/>
</dbReference>
<evidence type="ECO:0000256" key="11">
    <source>
        <dbReference type="ARBA" id="ARBA00022833"/>
    </source>
</evidence>
<name>A0A8C7KW47_ONCKI</name>
<keyword evidence="12 17" id="KW-1133">Transmembrane helix</keyword>
<evidence type="ECO:0000256" key="1">
    <source>
        <dbReference type="ARBA" id="ARBA00001798"/>
    </source>
</evidence>
<evidence type="ECO:0000256" key="9">
    <source>
        <dbReference type="ARBA" id="ARBA00022771"/>
    </source>
</evidence>
<reference evidence="20" key="2">
    <citation type="submission" date="2025-09" db="UniProtKB">
        <authorList>
            <consortium name="Ensembl"/>
        </authorList>
    </citation>
    <scope>IDENTIFICATION</scope>
</reference>
<accession>A0A8C7KW47</accession>
<dbReference type="InterPro" id="IPR031127">
    <property type="entry name" value="E3_UB_ligase_RBR"/>
</dbReference>
<dbReference type="Gene3D" id="1.20.120.1750">
    <property type="match status" value="1"/>
</dbReference>
<feature type="compositionally biased region" description="Low complexity" evidence="16">
    <location>
        <begin position="57"/>
        <end position="68"/>
    </location>
</feature>
<dbReference type="Pfam" id="PF01485">
    <property type="entry name" value="IBR"/>
    <property type="match status" value="1"/>
</dbReference>
<evidence type="ECO:0000256" key="10">
    <source>
        <dbReference type="ARBA" id="ARBA00022786"/>
    </source>
</evidence>
<dbReference type="GO" id="GO:0008270">
    <property type="term" value="F:zinc ion binding"/>
    <property type="evidence" value="ECO:0007669"/>
    <property type="project" value="UniProtKB-KW"/>
</dbReference>
<dbReference type="FunFam" id="3.30.40.10:FF:000052">
    <property type="entry name" value="RBR-type E3 ubiquitin transferase"/>
    <property type="match status" value="1"/>
</dbReference>
<dbReference type="SUPFAM" id="SSF57850">
    <property type="entry name" value="RING/U-box"/>
    <property type="match status" value="3"/>
</dbReference>
<dbReference type="Ensembl" id="ENSOKIT00005117830.1">
    <property type="protein sequence ID" value="ENSOKIP00005110010.1"/>
    <property type="gene ID" value="ENSOKIG00005048101.1"/>
</dbReference>
<dbReference type="EC" id="2.3.2.31" evidence="4"/>
<comment type="similarity">
    <text evidence="14">Belongs to the RBR family. RNF19 subfamily.</text>
</comment>
<feature type="compositionally biased region" description="Polar residues" evidence="16">
    <location>
        <begin position="69"/>
        <end position="80"/>
    </location>
</feature>
<dbReference type="CDD" id="cd20355">
    <property type="entry name" value="Rcat_RBR_RNF19"/>
    <property type="match status" value="1"/>
</dbReference>
<keyword evidence="11" id="KW-0862">Zinc</keyword>
<evidence type="ECO:0000313" key="20">
    <source>
        <dbReference type="Ensembl" id="ENSOKIP00005110010.1"/>
    </source>
</evidence>
<dbReference type="PROSITE" id="PS51873">
    <property type="entry name" value="TRIAD"/>
    <property type="match status" value="1"/>
</dbReference>
<evidence type="ECO:0000256" key="5">
    <source>
        <dbReference type="ARBA" id="ARBA00022679"/>
    </source>
</evidence>
<evidence type="ECO:0000256" key="4">
    <source>
        <dbReference type="ARBA" id="ARBA00012251"/>
    </source>
</evidence>
<keyword evidence="5" id="KW-0808">Transferase</keyword>
<keyword evidence="13 17" id="KW-0472">Membrane</keyword>
<feature type="region of interest" description="Disordered" evidence="16">
    <location>
        <begin position="1"/>
        <end position="80"/>
    </location>
</feature>
<comment type="catalytic activity">
    <reaction evidence="1">
        <text>[E2 ubiquitin-conjugating enzyme]-S-ubiquitinyl-L-cysteine + [acceptor protein]-L-lysine = [E2 ubiquitin-conjugating enzyme]-L-cysteine + [acceptor protein]-N(6)-ubiquitinyl-L-lysine.</text>
        <dbReference type="EC" id="2.3.2.31"/>
    </reaction>
</comment>
<keyword evidence="21" id="KW-1185">Reference proteome</keyword>
<dbReference type="Proteomes" id="UP000694557">
    <property type="component" value="Unassembled WGS sequence"/>
</dbReference>
<reference evidence="20" key="1">
    <citation type="submission" date="2025-08" db="UniProtKB">
        <authorList>
            <consortium name="Ensembl"/>
        </authorList>
    </citation>
    <scope>IDENTIFICATION</scope>
</reference>